<dbReference type="InterPro" id="IPR011009">
    <property type="entry name" value="Kinase-like_dom_sf"/>
</dbReference>
<dbReference type="EMBL" id="MSFO01000002">
    <property type="protein sequence ID" value="PLB53478.1"/>
    <property type="molecule type" value="Genomic_DNA"/>
</dbReference>
<dbReference type="SUPFAM" id="SSF56112">
    <property type="entry name" value="Protein kinase-like (PK-like)"/>
    <property type="match status" value="1"/>
</dbReference>
<feature type="domain" description="Aminoglycoside phosphotransferase" evidence="1">
    <location>
        <begin position="2"/>
        <end position="184"/>
    </location>
</feature>
<protein>
    <recommendedName>
        <fullName evidence="1">Aminoglycoside phosphotransferase domain-containing protein</fullName>
    </recommendedName>
</protein>
<evidence type="ECO:0000313" key="3">
    <source>
        <dbReference type="Proteomes" id="UP000234275"/>
    </source>
</evidence>
<dbReference type="Pfam" id="PF01636">
    <property type="entry name" value="APH"/>
    <property type="match status" value="1"/>
</dbReference>
<evidence type="ECO:0000313" key="2">
    <source>
        <dbReference type="EMBL" id="PLB53478.1"/>
    </source>
</evidence>
<gene>
    <name evidence="2" type="ORF">P170DRAFT_348993</name>
</gene>
<evidence type="ECO:0000259" key="1">
    <source>
        <dbReference type="Pfam" id="PF01636"/>
    </source>
</evidence>
<comment type="caution">
    <text evidence="2">The sequence shown here is derived from an EMBL/GenBank/DDBJ whole genome shotgun (WGS) entry which is preliminary data.</text>
</comment>
<dbReference type="PANTHER" id="PTHR21310">
    <property type="entry name" value="AMINOGLYCOSIDE PHOSPHOTRANSFERASE-RELATED-RELATED"/>
    <property type="match status" value="1"/>
</dbReference>
<dbReference type="RefSeq" id="XP_024708780.1">
    <property type="nucleotide sequence ID" value="XM_024843711.1"/>
</dbReference>
<organism evidence="2 3">
    <name type="scientific">Aspergillus steynii IBT 23096</name>
    <dbReference type="NCBI Taxonomy" id="1392250"/>
    <lineage>
        <taxon>Eukaryota</taxon>
        <taxon>Fungi</taxon>
        <taxon>Dikarya</taxon>
        <taxon>Ascomycota</taxon>
        <taxon>Pezizomycotina</taxon>
        <taxon>Eurotiomycetes</taxon>
        <taxon>Eurotiomycetidae</taxon>
        <taxon>Eurotiales</taxon>
        <taxon>Aspergillaceae</taxon>
        <taxon>Aspergillus</taxon>
        <taxon>Aspergillus subgen. Circumdati</taxon>
    </lineage>
</organism>
<dbReference type="PANTHER" id="PTHR21310:SF58">
    <property type="entry name" value="AMINOGLYCOSIDE PHOSPHOTRANSFERASE DOMAIN-CONTAINING PROTEIN"/>
    <property type="match status" value="1"/>
</dbReference>
<dbReference type="GeneID" id="36551411"/>
<dbReference type="STRING" id="1392250.A0A2I2GKS0"/>
<accession>A0A2I2GKS0</accession>
<sequence length="220" mass="25162">IPIPEIYGILQEKDSKRRFLFMSRAPGEPLDSRWDSLDKAQKPSVQMQLDSMMRDLRSIRLPPSMDGDAVLGNGKPRRCKDARTQMRVASEPVSDEHGFNRFLTFNPQRSETCTIGMIRSHLETDHKSMMTHGDLHPRNIMVALNPQADSPDSSVSKVSITALLDWEMCGLYPEYWEYVKALHTISPGTGCDDWWAYLPHSIGVWPREHAVDLMLSRWHG</sequence>
<dbReference type="InterPro" id="IPR051678">
    <property type="entry name" value="AGP_Transferase"/>
</dbReference>
<proteinExistence type="predicted"/>
<dbReference type="InterPro" id="IPR002575">
    <property type="entry name" value="Aminoglycoside_PTrfase"/>
</dbReference>
<keyword evidence="3" id="KW-1185">Reference proteome</keyword>
<name>A0A2I2GKS0_9EURO</name>
<dbReference type="Gene3D" id="3.90.1200.10">
    <property type="match status" value="1"/>
</dbReference>
<reference evidence="2 3" key="1">
    <citation type="submission" date="2016-12" db="EMBL/GenBank/DDBJ databases">
        <title>The genomes of Aspergillus section Nigri reveals drivers in fungal speciation.</title>
        <authorList>
            <consortium name="DOE Joint Genome Institute"/>
            <person name="Vesth T.C."/>
            <person name="Nybo J."/>
            <person name="Theobald S."/>
            <person name="Brandl J."/>
            <person name="Frisvad J.C."/>
            <person name="Nielsen K.F."/>
            <person name="Lyhne E.K."/>
            <person name="Kogle M.E."/>
            <person name="Kuo A."/>
            <person name="Riley R."/>
            <person name="Clum A."/>
            <person name="Nolan M."/>
            <person name="Lipzen A."/>
            <person name="Salamov A."/>
            <person name="Henrissat B."/>
            <person name="Wiebenga A."/>
            <person name="De Vries R.P."/>
            <person name="Grigoriev I.V."/>
            <person name="Mortensen U.H."/>
            <person name="Andersen M.R."/>
            <person name="Baker S.E."/>
        </authorList>
    </citation>
    <scope>NUCLEOTIDE SEQUENCE [LARGE SCALE GENOMIC DNA]</scope>
    <source>
        <strain evidence="2 3">IBT 23096</strain>
    </source>
</reference>
<dbReference type="AlphaFoldDB" id="A0A2I2GKS0"/>
<dbReference type="VEuPathDB" id="FungiDB:P170DRAFT_348993"/>
<feature type="non-terminal residue" evidence="2">
    <location>
        <position position="1"/>
    </location>
</feature>
<dbReference type="OrthoDB" id="2906425at2759"/>
<dbReference type="Proteomes" id="UP000234275">
    <property type="component" value="Unassembled WGS sequence"/>
</dbReference>